<dbReference type="EMBL" id="VSSQ01073202">
    <property type="protein sequence ID" value="MPN24371.1"/>
    <property type="molecule type" value="Genomic_DNA"/>
</dbReference>
<dbReference type="InterPro" id="IPR013324">
    <property type="entry name" value="RNA_pol_sigma_r3/r4-like"/>
</dbReference>
<dbReference type="SUPFAM" id="SSF88659">
    <property type="entry name" value="Sigma3 and sigma4 domains of RNA polymerase sigma factors"/>
    <property type="match status" value="1"/>
</dbReference>
<name>A0A645GBV4_9ZZZZ</name>
<protein>
    <recommendedName>
        <fullName evidence="2">RNA polymerase sigma factor 70 region 4 type 2 domain-containing protein</fullName>
    </recommendedName>
</protein>
<proteinExistence type="predicted"/>
<evidence type="ECO:0008006" key="2">
    <source>
        <dbReference type="Google" id="ProtNLM"/>
    </source>
</evidence>
<gene>
    <name evidence="1" type="ORF">SDC9_171769</name>
</gene>
<dbReference type="AlphaFoldDB" id="A0A645GBV4"/>
<organism evidence="1">
    <name type="scientific">bioreactor metagenome</name>
    <dbReference type="NCBI Taxonomy" id="1076179"/>
    <lineage>
        <taxon>unclassified sequences</taxon>
        <taxon>metagenomes</taxon>
        <taxon>ecological metagenomes</taxon>
    </lineage>
</organism>
<sequence>MRVDSVPAKEVANELGVTTQTVHNKFSKSLATIRKYIKTYYPEITSEPVMGKKHPKKR</sequence>
<comment type="caution">
    <text evidence="1">The sequence shown here is derived from an EMBL/GenBank/DDBJ whole genome shotgun (WGS) entry which is preliminary data.</text>
</comment>
<accession>A0A645GBV4</accession>
<evidence type="ECO:0000313" key="1">
    <source>
        <dbReference type="EMBL" id="MPN24371.1"/>
    </source>
</evidence>
<reference evidence="1" key="1">
    <citation type="submission" date="2019-08" db="EMBL/GenBank/DDBJ databases">
        <authorList>
            <person name="Kucharzyk K."/>
            <person name="Murdoch R.W."/>
            <person name="Higgins S."/>
            <person name="Loffler F."/>
        </authorList>
    </citation>
    <scope>NUCLEOTIDE SEQUENCE</scope>
</reference>